<comment type="caution">
    <text evidence="2">The sequence shown here is derived from an EMBL/GenBank/DDBJ whole genome shotgun (WGS) entry which is preliminary data.</text>
</comment>
<evidence type="ECO:0000313" key="3">
    <source>
        <dbReference type="Proteomes" id="UP001153076"/>
    </source>
</evidence>
<dbReference type="AlphaFoldDB" id="A0A9Q1QH19"/>
<organism evidence="2 3">
    <name type="scientific">Carnegiea gigantea</name>
    <dbReference type="NCBI Taxonomy" id="171969"/>
    <lineage>
        <taxon>Eukaryota</taxon>
        <taxon>Viridiplantae</taxon>
        <taxon>Streptophyta</taxon>
        <taxon>Embryophyta</taxon>
        <taxon>Tracheophyta</taxon>
        <taxon>Spermatophyta</taxon>
        <taxon>Magnoliopsida</taxon>
        <taxon>eudicotyledons</taxon>
        <taxon>Gunneridae</taxon>
        <taxon>Pentapetalae</taxon>
        <taxon>Caryophyllales</taxon>
        <taxon>Cactineae</taxon>
        <taxon>Cactaceae</taxon>
        <taxon>Cactoideae</taxon>
        <taxon>Echinocereeae</taxon>
        <taxon>Carnegiea</taxon>
    </lineage>
</organism>
<name>A0A9Q1QH19_9CARY</name>
<sequence length="210" mass="23454">MELGLVDHLKLLCIELLLFAVYRIQVQLLNFLDHCFFLPPPPKKKSNCCRCGSFNYDGKHKGATAQPVSSLQKDKQLLKAGFLLNHACVLIGSGLETYEKGKDALQNWRHFQMSWTFVEPATPVKTGVKFCVCVKEFFPWLMMPLQIAYVNENKSTGKVKASFSFGSGTLQGHLLVRILSLSAVDLCIQIENSLIMIRSEGFSGPKGPLD</sequence>
<dbReference type="EMBL" id="JAKOGI010000173">
    <property type="protein sequence ID" value="KAJ8441241.1"/>
    <property type="molecule type" value="Genomic_DNA"/>
</dbReference>
<dbReference type="InterPro" id="IPR018960">
    <property type="entry name" value="DUF1990"/>
</dbReference>
<dbReference type="PANTHER" id="PTHR34202">
    <property type="entry name" value="UPF0548 PROTEIN"/>
    <property type="match status" value="1"/>
</dbReference>
<reference evidence="2" key="1">
    <citation type="submission" date="2022-04" db="EMBL/GenBank/DDBJ databases">
        <title>Carnegiea gigantea Genome sequencing and assembly v2.</title>
        <authorList>
            <person name="Copetti D."/>
            <person name="Sanderson M.J."/>
            <person name="Burquez A."/>
            <person name="Wojciechowski M.F."/>
        </authorList>
    </citation>
    <scope>NUCLEOTIDE SEQUENCE</scope>
    <source>
        <strain evidence="2">SGP5-SGP5p</strain>
        <tissue evidence="2">Aerial part</tissue>
    </source>
</reference>
<evidence type="ECO:0000259" key="1">
    <source>
        <dbReference type="Pfam" id="PF09348"/>
    </source>
</evidence>
<dbReference type="PANTHER" id="PTHR34202:SF1">
    <property type="entry name" value="UPF0548 PROTEIN"/>
    <property type="match status" value="1"/>
</dbReference>
<dbReference type="Pfam" id="PF09348">
    <property type="entry name" value="DUF1990"/>
    <property type="match status" value="1"/>
</dbReference>
<keyword evidence="3" id="KW-1185">Reference proteome</keyword>
<accession>A0A9Q1QH19</accession>
<proteinExistence type="predicted"/>
<protein>
    <recommendedName>
        <fullName evidence="1">DUF1990 domain-containing protein</fullName>
    </recommendedName>
</protein>
<evidence type="ECO:0000313" key="2">
    <source>
        <dbReference type="EMBL" id="KAJ8441241.1"/>
    </source>
</evidence>
<feature type="domain" description="DUF1990" evidence="1">
    <location>
        <begin position="78"/>
        <end position="174"/>
    </location>
</feature>
<dbReference type="OrthoDB" id="46304at2759"/>
<dbReference type="Proteomes" id="UP001153076">
    <property type="component" value="Unassembled WGS sequence"/>
</dbReference>
<gene>
    <name evidence="2" type="ORF">Cgig2_033965</name>
</gene>